<dbReference type="Pfam" id="PF08659">
    <property type="entry name" value="KR"/>
    <property type="match status" value="1"/>
</dbReference>
<dbReference type="SMART" id="SM00822">
    <property type="entry name" value="PKS_KR"/>
    <property type="match status" value="1"/>
</dbReference>
<dbReference type="Gene3D" id="1.10.1200.10">
    <property type="entry name" value="ACP-like"/>
    <property type="match status" value="1"/>
</dbReference>
<evidence type="ECO:0000259" key="5">
    <source>
        <dbReference type="PROSITE" id="PS50075"/>
    </source>
</evidence>
<keyword evidence="6" id="KW-0808">Transferase</keyword>
<dbReference type="GO" id="GO:0031177">
    <property type="term" value="F:phosphopantetheine binding"/>
    <property type="evidence" value="ECO:0007669"/>
    <property type="project" value="InterPro"/>
</dbReference>
<dbReference type="GO" id="GO:0071770">
    <property type="term" value="P:DIM/DIP cell wall layer assembly"/>
    <property type="evidence" value="ECO:0007669"/>
    <property type="project" value="TreeGrafter"/>
</dbReference>
<dbReference type="AlphaFoldDB" id="A0A654TYA2"/>
<dbReference type="EMBL" id="CGCX01000294">
    <property type="protein sequence ID" value="CFR72009.1"/>
    <property type="molecule type" value="Genomic_DNA"/>
</dbReference>
<dbReference type="InterPro" id="IPR020806">
    <property type="entry name" value="PKS_PP-bd"/>
</dbReference>
<accession>A0A654TYA2</accession>
<dbReference type="PANTHER" id="PTHR43775">
    <property type="entry name" value="FATTY ACID SYNTHASE"/>
    <property type="match status" value="1"/>
</dbReference>
<dbReference type="GO" id="GO:0005886">
    <property type="term" value="C:plasma membrane"/>
    <property type="evidence" value="ECO:0007669"/>
    <property type="project" value="TreeGrafter"/>
</dbReference>
<organism evidence="6 7">
    <name type="scientific">Mycobacterium tuberculosis</name>
    <dbReference type="NCBI Taxonomy" id="1773"/>
    <lineage>
        <taxon>Bacteria</taxon>
        <taxon>Bacillati</taxon>
        <taxon>Actinomycetota</taxon>
        <taxon>Actinomycetes</taxon>
        <taxon>Mycobacteriales</taxon>
        <taxon>Mycobacteriaceae</taxon>
        <taxon>Mycobacterium</taxon>
        <taxon>Mycobacterium tuberculosis complex</taxon>
    </lineage>
</organism>
<dbReference type="InterPro" id="IPR050091">
    <property type="entry name" value="PKS_NRPS_Biosynth_Enz"/>
</dbReference>
<dbReference type="EC" id="2.3.1.-" evidence="6"/>
<dbReference type="InterPro" id="IPR013968">
    <property type="entry name" value="PKS_KR"/>
</dbReference>
<keyword evidence="6" id="KW-0012">Acyltransferase</keyword>
<dbReference type="InterPro" id="IPR036291">
    <property type="entry name" value="NAD(P)-bd_dom_sf"/>
</dbReference>
<evidence type="ECO:0000313" key="6">
    <source>
        <dbReference type="EMBL" id="CFR72009.1"/>
    </source>
</evidence>
<dbReference type="SUPFAM" id="SSF47336">
    <property type="entry name" value="ACP-like"/>
    <property type="match status" value="1"/>
</dbReference>
<dbReference type="Gene3D" id="3.40.50.720">
    <property type="entry name" value="NAD(P)-binding Rossmann-like Domain"/>
    <property type="match status" value="1"/>
</dbReference>
<evidence type="ECO:0000256" key="4">
    <source>
        <dbReference type="ARBA" id="ARBA00023268"/>
    </source>
</evidence>
<dbReference type="GO" id="GO:0006633">
    <property type="term" value="P:fatty acid biosynthetic process"/>
    <property type="evidence" value="ECO:0007669"/>
    <property type="project" value="TreeGrafter"/>
</dbReference>
<keyword evidence="1" id="KW-0596">Phosphopantetheine</keyword>
<evidence type="ECO:0000256" key="2">
    <source>
        <dbReference type="ARBA" id="ARBA00022553"/>
    </source>
</evidence>
<dbReference type="SUPFAM" id="SSF51735">
    <property type="entry name" value="NAD(P)-binding Rossmann-fold domains"/>
    <property type="match status" value="1"/>
</dbReference>
<sequence>MVLPPEQARVFRSDGSYIITGGLGGLGLFLAEKMANAGAGRIVLSSRSQPSQKALETIELVRAIGSDVVVECGDIAQPDTADRLVTAATATGLPLRGVLHAAAVVEDATLANITDELIERDWAPKAYGAWQLHRATADQPLDWFCSFSSAAALVGSPGQGAYAAANSWLDTFTHWRRAQDLPATSIAWGAWGQIGRAIAFAEQTGDAIAPEEGAYAFETLLRHNRAYSGYAPVIGSPWLTAFAQHSPFAEKFQSLGQNRSGTSKFLAELVDLPREEWPDRLRRLLSKQVGLILRRTIDTDRLLSEYGLDSLSSQELRARVEAETGIRISATEINTTVRGLADLMCDKLAADRDAPAPA</sequence>
<dbReference type="InterPro" id="IPR009081">
    <property type="entry name" value="PP-bd_ACP"/>
</dbReference>
<dbReference type="Proteomes" id="UP000046680">
    <property type="component" value="Unassembled WGS sequence"/>
</dbReference>
<dbReference type="PROSITE" id="PS50075">
    <property type="entry name" value="CARRIER"/>
    <property type="match status" value="1"/>
</dbReference>
<feature type="domain" description="Carrier" evidence="5">
    <location>
        <begin position="275"/>
        <end position="351"/>
    </location>
</feature>
<dbReference type="SMART" id="SM00823">
    <property type="entry name" value="PKS_PP"/>
    <property type="match status" value="1"/>
</dbReference>
<dbReference type="Pfam" id="PF00550">
    <property type="entry name" value="PP-binding"/>
    <property type="match status" value="1"/>
</dbReference>
<dbReference type="GO" id="GO:0005737">
    <property type="term" value="C:cytoplasm"/>
    <property type="evidence" value="ECO:0007669"/>
    <property type="project" value="TreeGrafter"/>
</dbReference>
<dbReference type="GO" id="GO:0004312">
    <property type="term" value="F:fatty acid synthase activity"/>
    <property type="evidence" value="ECO:0007669"/>
    <property type="project" value="TreeGrafter"/>
</dbReference>
<proteinExistence type="predicted"/>
<evidence type="ECO:0000256" key="3">
    <source>
        <dbReference type="ARBA" id="ARBA00022857"/>
    </source>
</evidence>
<gene>
    <name evidence="6" type="primary">pks5-1</name>
    <name evidence="6" type="ORF">ERS007657_01062</name>
</gene>
<dbReference type="InterPro" id="IPR057326">
    <property type="entry name" value="KR_dom"/>
</dbReference>
<keyword evidence="3" id="KW-0521">NADP</keyword>
<evidence type="ECO:0000313" key="7">
    <source>
        <dbReference type="Proteomes" id="UP000046680"/>
    </source>
</evidence>
<dbReference type="PANTHER" id="PTHR43775:SF37">
    <property type="entry name" value="SI:DKEY-61P9.11"/>
    <property type="match status" value="1"/>
</dbReference>
<dbReference type="FunFam" id="3.40.50.720:FF:000372">
    <property type="entry name" value="Mycocerosic acid synthase-like polyketide synthase"/>
    <property type="match status" value="1"/>
</dbReference>
<evidence type="ECO:0000256" key="1">
    <source>
        <dbReference type="ARBA" id="ARBA00022450"/>
    </source>
</evidence>
<protein>
    <submittedName>
        <fullName evidence="6">Polyketide synthase pks5</fullName>
        <ecNumber evidence="6">2.3.1.-</ecNumber>
    </submittedName>
</protein>
<name>A0A654TYA2_MYCTX</name>
<reference evidence="6 7" key="1">
    <citation type="submission" date="2015-03" db="EMBL/GenBank/DDBJ databases">
        <authorList>
            <consortium name="Pathogen Informatics"/>
        </authorList>
    </citation>
    <scope>NUCLEOTIDE SEQUENCE [LARGE SCALE GENOMIC DNA]</scope>
    <source>
        <strain evidence="6 7">C09601061</strain>
    </source>
</reference>
<keyword evidence="2" id="KW-0597">Phosphoprotein</keyword>
<dbReference type="FunFam" id="1.10.1200.10:FF:000014">
    <property type="entry name" value="Multifunctional mycocerosic acid synthase"/>
    <property type="match status" value="1"/>
</dbReference>
<dbReference type="InterPro" id="IPR036736">
    <property type="entry name" value="ACP-like_sf"/>
</dbReference>
<keyword evidence="4" id="KW-0511">Multifunctional enzyme</keyword>